<organism evidence="1 2">
    <name type="scientific">Sphingomonas floccifaciens</name>
    <dbReference type="NCBI Taxonomy" id="1844115"/>
    <lineage>
        <taxon>Bacteria</taxon>
        <taxon>Pseudomonadati</taxon>
        <taxon>Pseudomonadota</taxon>
        <taxon>Alphaproteobacteria</taxon>
        <taxon>Sphingomonadales</taxon>
        <taxon>Sphingomonadaceae</taxon>
        <taxon>Sphingomonas</taxon>
    </lineage>
</organism>
<name>A0ABW4NFH5_9SPHN</name>
<dbReference type="Proteomes" id="UP001597283">
    <property type="component" value="Unassembled WGS sequence"/>
</dbReference>
<accession>A0ABW4NFH5</accession>
<dbReference type="EMBL" id="JBHUFC010000003">
    <property type="protein sequence ID" value="MFD1787535.1"/>
    <property type="molecule type" value="Genomic_DNA"/>
</dbReference>
<gene>
    <name evidence="1" type="ORF">ACFSC3_08120</name>
</gene>
<protein>
    <submittedName>
        <fullName evidence="1">Uncharacterized protein</fullName>
    </submittedName>
</protein>
<comment type="caution">
    <text evidence="1">The sequence shown here is derived from an EMBL/GenBank/DDBJ whole genome shotgun (WGS) entry which is preliminary data.</text>
</comment>
<keyword evidence="2" id="KW-1185">Reference proteome</keyword>
<reference evidence="2" key="1">
    <citation type="journal article" date="2019" name="Int. J. Syst. Evol. Microbiol.">
        <title>The Global Catalogue of Microorganisms (GCM) 10K type strain sequencing project: providing services to taxonomists for standard genome sequencing and annotation.</title>
        <authorList>
            <consortium name="The Broad Institute Genomics Platform"/>
            <consortium name="The Broad Institute Genome Sequencing Center for Infectious Disease"/>
            <person name="Wu L."/>
            <person name="Ma J."/>
        </authorList>
    </citation>
    <scope>NUCLEOTIDE SEQUENCE [LARGE SCALE GENOMIC DNA]</scope>
    <source>
        <strain evidence="2">Q85</strain>
    </source>
</reference>
<sequence>MGAAVLFTCPVAGHAETIDAILFSDSGGLAAHSVRIDAGETVQGAAGQTALRLNPRDGGWRGGLASFRLKVRPDALTYLTIRLWGGEASSGRLVLLCDGKQVGDAHLGGLEQLDIGAVAPQFPGAFFYRTLLLPAAVTKGRQTVDCAIEATGNIWPYGLAFDRFQRAMTAPSRGVYGLFTHDGAYFDPPAGIDDGKLAVAGKRPGPGRIGPKMAGAETLSAIRQRIEGTVRGLLTATRPLGQHEIVFLARFRLKSWSPLAKDPRIVPAILKGMDGFAVAYAADPMVVRNEKSTWNPDWFGFGPLGQTLVLGQDVLKPFLDEEIGWRSGTRAPRRVAYLEMLTASRDWFRQHRRLYANQSMIVDTFGLYLANRGIGVLDPAKALPEDQARRYLYEAIGIEPWRGADLPDGKPSYAQSLSSNGTAVPVVGTDFRTVTRMGLTRELGYVGHYGEVLDWVSWAYDATRPTFDAPGDPKILARLSALARARGVFRYPAADDEGFAAMRMMTDIGWRDPKSPGAVTYLQDLRPGAASPFQAAVLTRDPTLIGYAQQMIADNQLWGPIRAQMQDKSFRSTYGLLDVIDDFAAMISVPDQAAKLPMSVSAPDFAFADPENGVVTIKRGEERVFASLYWRANMGINGLARVWTSGPRGHRIATVAVDTAFTPSGSTWVRPDKVALMYNDAINKAYGRSSAEAGSSLPIAAAPAGVKVTPGRDSFYAGRGDRYVLNYGGYTVVMNMSDSKPATFVVPPHDGSELVSGRAMPAGGRVRLEPLSSMIFFKSN</sequence>
<evidence type="ECO:0000313" key="2">
    <source>
        <dbReference type="Proteomes" id="UP001597283"/>
    </source>
</evidence>
<evidence type="ECO:0000313" key="1">
    <source>
        <dbReference type="EMBL" id="MFD1787535.1"/>
    </source>
</evidence>
<proteinExistence type="predicted"/>